<dbReference type="NCBIfam" id="TIGR01726">
    <property type="entry name" value="HEQRo_perm_3TM"/>
    <property type="match status" value="1"/>
</dbReference>
<dbReference type="Gene3D" id="1.10.3720.10">
    <property type="entry name" value="MetI-like"/>
    <property type="match status" value="1"/>
</dbReference>
<dbReference type="GO" id="GO:0043190">
    <property type="term" value="C:ATP-binding cassette (ABC) transporter complex"/>
    <property type="evidence" value="ECO:0007669"/>
    <property type="project" value="InterPro"/>
</dbReference>
<feature type="transmembrane region" description="Helical" evidence="8">
    <location>
        <begin position="81"/>
        <end position="100"/>
    </location>
</feature>
<organism evidence="10 11">
    <name type="scientific">Clostridium baratii str. Sullivan</name>
    <dbReference type="NCBI Taxonomy" id="1415775"/>
    <lineage>
        <taxon>Bacteria</taxon>
        <taxon>Bacillati</taxon>
        <taxon>Bacillota</taxon>
        <taxon>Clostridia</taxon>
        <taxon>Eubacteriales</taxon>
        <taxon>Clostridiaceae</taxon>
        <taxon>Clostridium</taxon>
    </lineage>
</organism>
<keyword evidence="2 8" id="KW-0813">Transport</keyword>
<keyword evidence="4 8" id="KW-0812">Transmembrane</keyword>
<comment type="subcellular location">
    <subcellularLocation>
        <location evidence="1 8">Cell membrane</location>
        <topology evidence="1 8">Multi-pass membrane protein</topology>
    </subcellularLocation>
</comment>
<dbReference type="InterPro" id="IPR010065">
    <property type="entry name" value="AA_ABC_transptr_permease_3TM"/>
</dbReference>
<dbReference type="Proteomes" id="UP000030635">
    <property type="component" value="Chromosome"/>
</dbReference>
<dbReference type="Pfam" id="PF00528">
    <property type="entry name" value="BPD_transp_1"/>
    <property type="match status" value="1"/>
</dbReference>
<evidence type="ECO:0000259" key="9">
    <source>
        <dbReference type="PROSITE" id="PS50928"/>
    </source>
</evidence>
<evidence type="ECO:0000313" key="10">
    <source>
        <dbReference type="EMBL" id="AIY83753.1"/>
    </source>
</evidence>
<dbReference type="OrthoDB" id="9787841at2"/>
<sequence length="213" mass="23908">MESIRVLTFQLLGGLKITLAVFILTLIMSIPLGMIASILRIKGNVITKRIIDLYILIMRGTPLLLQIIFIFFGLPLVGVRFGRFTAAIFAFVLNYGAYFAEIFRGGIEAVDNGQFEACEMLGLSEWDIYIRIILPQAIKKVIPPIGNEVISLVKDTALVYIVGLQDILMVGKIATNRDASLVPLLLVGVIYLLIIIVLTFLFKKFEKKFSYYR</sequence>
<dbReference type="RefSeq" id="WP_039314542.1">
    <property type="nucleotide sequence ID" value="NZ_CP006905.1"/>
</dbReference>
<dbReference type="PROSITE" id="PS50928">
    <property type="entry name" value="ABC_TM1"/>
    <property type="match status" value="1"/>
</dbReference>
<evidence type="ECO:0000313" key="11">
    <source>
        <dbReference type="Proteomes" id="UP000030635"/>
    </source>
</evidence>
<proteinExistence type="inferred from homology"/>
<keyword evidence="11" id="KW-1185">Reference proteome</keyword>
<dbReference type="FunFam" id="1.10.3720.10:FF:000006">
    <property type="entry name" value="Glutamate/aspartate ABC transporter, permease protein GltK"/>
    <property type="match status" value="1"/>
</dbReference>
<dbReference type="InterPro" id="IPR043429">
    <property type="entry name" value="ArtM/GltK/GlnP/TcyL/YhdX-like"/>
</dbReference>
<gene>
    <name evidence="10" type="ORF">U729_2083</name>
</gene>
<dbReference type="SUPFAM" id="SSF161098">
    <property type="entry name" value="MetI-like"/>
    <property type="match status" value="1"/>
</dbReference>
<dbReference type="AlphaFoldDB" id="A0A0A7FW04"/>
<dbReference type="InterPro" id="IPR035906">
    <property type="entry name" value="MetI-like_sf"/>
</dbReference>
<evidence type="ECO:0000256" key="6">
    <source>
        <dbReference type="ARBA" id="ARBA00022989"/>
    </source>
</evidence>
<feature type="transmembrane region" description="Helical" evidence="8">
    <location>
        <begin position="17"/>
        <end position="41"/>
    </location>
</feature>
<dbReference type="PANTHER" id="PTHR30614">
    <property type="entry name" value="MEMBRANE COMPONENT OF AMINO ACID ABC TRANSPORTER"/>
    <property type="match status" value="1"/>
</dbReference>
<reference evidence="10 11" key="1">
    <citation type="journal article" date="2015" name="Infect. Genet. Evol.">
        <title>Genomic sequences of six botulinum neurotoxin-producing strains representing three clostridial species illustrate the mobility and diversity of botulinum neurotoxin genes.</title>
        <authorList>
            <person name="Smith T.J."/>
            <person name="Hill K.K."/>
            <person name="Xie G."/>
            <person name="Foley B.T."/>
            <person name="Williamson C.H."/>
            <person name="Foster J.T."/>
            <person name="Johnson S.L."/>
            <person name="Chertkov O."/>
            <person name="Teshima H."/>
            <person name="Gibbons H.S."/>
            <person name="Johnsky L.A."/>
            <person name="Karavis M.A."/>
            <person name="Smith L.A."/>
        </authorList>
    </citation>
    <scope>NUCLEOTIDE SEQUENCE [LARGE SCALE GENOMIC DNA]</scope>
    <source>
        <strain evidence="10">Sullivan</strain>
    </source>
</reference>
<dbReference type="PANTHER" id="PTHR30614:SF0">
    <property type="entry name" value="L-CYSTINE TRANSPORT SYSTEM PERMEASE PROTEIN TCYL"/>
    <property type="match status" value="1"/>
</dbReference>
<protein>
    <submittedName>
        <fullName evidence="10">Amino ABC transporter, permease, 3-TM region, His/Glu/Gln/Arg/opine family domain protein</fullName>
    </submittedName>
</protein>
<dbReference type="HOGENOM" id="CLU_019602_1_1_9"/>
<evidence type="ECO:0000256" key="5">
    <source>
        <dbReference type="ARBA" id="ARBA00022970"/>
    </source>
</evidence>
<keyword evidence="3" id="KW-1003">Cell membrane</keyword>
<evidence type="ECO:0000256" key="2">
    <source>
        <dbReference type="ARBA" id="ARBA00022448"/>
    </source>
</evidence>
<evidence type="ECO:0000256" key="7">
    <source>
        <dbReference type="ARBA" id="ARBA00023136"/>
    </source>
</evidence>
<evidence type="ECO:0000256" key="8">
    <source>
        <dbReference type="RuleBase" id="RU363032"/>
    </source>
</evidence>
<accession>A0A0A7FW04</accession>
<dbReference type="InterPro" id="IPR000515">
    <property type="entry name" value="MetI-like"/>
</dbReference>
<keyword evidence="5" id="KW-0029">Amino-acid transport</keyword>
<feature type="transmembrane region" description="Helical" evidence="8">
    <location>
        <begin position="53"/>
        <end position="75"/>
    </location>
</feature>
<dbReference type="EMBL" id="CP006905">
    <property type="protein sequence ID" value="AIY83753.1"/>
    <property type="molecule type" value="Genomic_DNA"/>
</dbReference>
<comment type="similarity">
    <text evidence="8">Belongs to the binding-protein-dependent transport system permease family.</text>
</comment>
<dbReference type="eggNOG" id="COG0765">
    <property type="taxonomic scope" value="Bacteria"/>
</dbReference>
<feature type="domain" description="ABC transmembrane type-1" evidence="9">
    <location>
        <begin position="15"/>
        <end position="202"/>
    </location>
</feature>
<keyword evidence="7 8" id="KW-0472">Membrane</keyword>
<dbReference type="GO" id="GO:0022857">
    <property type="term" value="F:transmembrane transporter activity"/>
    <property type="evidence" value="ECO:0007669"/>
    <property type="project" value="InterPro"/>
</dbReference>
<dbReference type="KEGG" id="cbv:U729_2083"/>
<dbReference type="GO" id="GO:0006865">
    <property type="term" value="P:amino acid transport"/>
    <property type="evidence" value="ECO:0007669"/>
    <property type="project" value="UniProtKB-KW"/>
</dbReference>
<keyword evidence="6 8" id="KW-1133">Transmembrane helix</keyword>
<feature type="transmembrane region" description="Helical" evidence="8">
    <location>
        <begin position="181"/>
        <end position="202"/>
    </location>
</feature>
<dbReference type="STRING" id="1561.NPD11_936"/>
<dbReference type="CDD" id="cd06261">
    <property type="entry name" value="TM_PBP2"/>
    <property type="match status" value="1"/>
</dbReference>
<evidence type="ECO:0000256" key="3">
    <source>
        <dbReference type="ARBA" id="ARBA00022475"/>
    </source>
</evidence>
<evidence type="ECO:0000256" key="4">
    <source>
        <dbReference type="ARBA" id="ARBA00022692"/>
    </source>
</evidence>
<name>A0A0A7FW04_9CLOT</name>
<evidence type="ECO:0000256" key="1">
    <source>
        <dbReference type="ARBA" id="ARBA00004651"/>
    </source>
</evidence>